<accession>A0A8K0KNF8</accession>
<dbReference type="SUPFAM" id="SSF56112">
    <property type="entry name" value="Protein kinase-like (PK-like)"/>
    <property type="match status" value="1"/>
</dbReference>
<dbReference type="Pfam" id="PF00069">
    <property type="entry name" value="Pkinase"/>
    <property type="match status" value="1"/>
</dbReference>
<comment type="caution">
    <text evidence="3">The sequence shown here is derived from an EMBL/GenBank/DDBJ whole genome shotgun (WGS) entry which is preliminary data.</text>
</comment>
<reference evidence="3" key="1">
    <citation type="submission" date="2013-04" db="EMBL/GenBank/DDBJ databases">
        <authorList>
            <person name="Qu J."/>
            <person name="Murali S.C."/>
            <person name="Bandaranaike D."/>
            <person name="Bellair M."/>
            <person name="Blankenburg K."/>
            <person name="Chao H."/>
            <person name="Dinh H."/>
            <person name="Doddapaneni H."/>
            <person name="Downs B."/>
            <person name="Dugan-Rocha S."/>
            <person name="Elkadiri S."/>
            <person name="Gnanaolivu R.D."/>
            <person name="Hernandez B."/>
            <person name="Javaid M."/>
            <person name="Jayaseelan J.C."/>
            <person name="Lee S."/>
            <person name="Li M."/>
            <person name="Ming W."/>
            <person name="Munidasa M."/>
            <person name="Muniz J."/>
            <person name="Nguyen L."/>
            <person name="Ongeri F."/>
            <person name="Osuji N."/>
            <person name="Pu L.-L."/>
            <person name="Puazo M."/>
            <person name="Qu C."/>
            <person name="Quiroz J."/>
            <person name="Raj R."/>
            <person name="Weissenberger G."/>
            <person name="Xin Y."/>
            <person name="Zou X."/>
            <person name="Han Y."/>
            <person name="Richards S."/>
            <person name="Worley K."/>
            <person name="Muzny D."/>
            <person name="Gibbs R."/>
        </authorList>
    </citation>
    <scope>NUCLEOTIDE SEQUENCE</scope>
    <source>
        <strain evidence="3">Sampled in the wild</strain>
    </source>
</reference>
<dbReference type="GO" id="GO:0005737">
    <property type="term" value="C:cytoplasm"/>
    <property type="evidence" value="ECO:0007669"/>
    <property type="project" value="TreeGrafter"/>
</dbReference>
<dbReference type="InterPro" id="IPR011009">
    <property type="entry name" value="Kinase-like_dom_sf"/>
</dbReference>
<proteinExistence type="predicted"/>
<keyword evidence="1" id="KW-0547">Nucleotide-binding</keyword>
<dbReference type="Gene3D" id="1.10.510.10">
    <property type="entry name" value="Transferase(Phosphotransferase) domain 1"/>
    <property type="match status" value="1"/>
</dbReference>
<dbReference type="EMBL" id="KZ309097">
    <property type="protein sequence ID" value="KAG8236951.1"/>
    <property type="molecule type" value="Genomic_DNA"/>
</dbReference>
<evidence type="ECO:0000256" key="1">
    <source>
        <dbReference type="ARBA" id="ARBA00022741"/>
    </source>
</evidence>
<protein>
    <recommendedName>
        <fullName evidence="2">Protein kinase domain-containing protein</fullName>
    </recommendedName>
</protein>
<evidence type="ECO:0000259" key="2">
    <source>
        <dbReference type="PROSITE" id="PS50011"/>
    </source>
</evidence>
<name>A0A8K0KNF8_LADFU</name>
<dbReference type="InterPro" id="IPR000719">
    <property type="entry name" value="Prot_kinase_dom"/>
</dbReference>
<dbReference type="OrthoDB" id="1717591at2759"/>
<keyword evidence="4" id="KW-1185">Reference proteome</keyword>
<reference evidence="3" key="2">
    <citation type="submission" date="2017-10" db="EMBL/GenBank/DDBJ databases">
        <title>Ladona fulva Genome sequencing and assembly.</title>
        <authorList>
            <person name="Murali S."/>
            <person name="Richards S."/>
            <person name="Bandaranaike D."/>
            <person name="Bellair M."/>
            <person name="Blankenburg K."/>
            <person name="Chao H."/>
            <person name="Dinh H."/>
            <person name="Doddapaneni H."/>
            <person name="Dugan-Rocha S."/>
            <person name="Elkadiri S."/>
            <person name="Gnanaolivu R."/>
            <person name="Hernandez B."/>
            <person name="Skinner E."/>
            <person name="Javaid M."/>
            <person name="Lee S."/>
            <person name="Li M."/>
            <person name="Ming W."/>
            <person name="Munidasa M."/>
            <person name="Muniz J."/>
            <person name="Nguyen L."/>
            <person name="Hughes D."/>
            <person name="Osuji N."/>
            <person name="Pu L.-L."/>
            <person name="Puazo M."/>
            <person name="Qu C."/>
            <person name="Quiroz J."/>
            <person name="Raj R."/>
            <person name="Weissenberger G."/>
            <person name="Xin Y."/>
            <person name="Zou X."/>
            <person name="Han Y."/>
            <person name="Worley K."/>
            <person name="Muzny D."/>
            <person name="Gibbs R."/>
        </authorList>
    </citation>
    <scope>NUCLEOTIDE SEQUENCE</scope>
    <source>
        <strain evidence="3">Sampled in the wild</strain>
    </source>
</reference>
<dbReference type="GO" id="GO:0045747">
    <property type="term" value="P:positive regulation of Notch signaling pathway"/>
    <property type="evidence" value="ECO:0007669"/>
    <property type="project" value="TreeGrafter"/>
</dbReference>
<dbReference type="PROSITE" id="PS50011">
    <property type="entry name" value="PROTEIN_KINASE_DOM"/>
    <property type="match status" value="1"/>
</dbReference>
<dbReference type="AlphaFoldDB" id="A0A8K0KNF8"/>
<evidence type="ECO:0000313" key="3">
    <source>
        <dbReference type="EMBL" id="KAG8236951.1"/>
    </source>
</evidence>
<dbReference type="PANTHER" id="PTHR22967:SF105">
    <property type="entry name" value="CYCLIN-G-ASSOCIATED KINASE"/>
    <property type="match status" value="1"/>
</dbReference>
<organism evidence="3 4">
    <name type="scientific">Ladona fulva</name>
    <name type="common">Scarce chaser dragonfly</name>
    <name type="synonym">Libellula fulva</name>
    <dbReference type="NCBI Taxonomy" id="123851"/>
    <lineage>
        <taxon>Eukaryota</taxon>
        <taxon>Metazoa</taxon>
        <taxon>Ecdysozoa</taxon>
        <taxon>Arthropoda</taxon>
        <taxon>Hexapoda</taxon>
        <taxon>Insecta</taxon>
        <taxon>Pterygota</taxon>
        <taxon>Palaeoptera</taxon>
        <taxon>Odonata</taxon>
        <taxon>Epiprocta</taxon>
        <taxon>Anisoptera</taxon>
        <taxon>Libelluloidea</taxon>
        <taxon>Libellulidae</taxon>
        <taxon>Ladona</taxon>
    </lineage>
</organism>
<feature type="domain" description="Protein kinase" evidence="2">
    <location>
        <begin position="1"/>
        <end position="177"/>
    </location>
</feature>
<dbReference type="PANTHER" id="PTHR22967">
    <property type="entry name" value="SERINE/THREONINE PROTEIN KINASE"/>
    <property type="match status" value="1"/>
</dbReference>
<dbReference type="GO" id="GO:0005524">
    <property type="term" value="F:ATP binding"/>
    <property type="evidence" value="ECO:0007669"/>
    <property type="project" value="InterPro"/>
</dbReference>
<sequence length="177" mass="19712">MSELFKSALGYFSSSNSGTQENELVGQTVEIGNAKLRVKKVIAEGKRICLCICCTRINNWKGICLEGKYSRLMAADEESNKNIIQEINILKKLSGKPNIIQFIAASQIDKTKSSHGMTEYLVLTELCVGGSLVDVLRIRNGPLSPEEVCRVFWQVCKAVQHMHNQAPPIIHRDLKHG</sequence>
<gene>
    <name evidence="3" type="ORF">J437_LFUL016146</name>
</gene>
<dbReference type="GO" id="GO:0004674">
    <property type="term" value="F:protein serine/threonine kinase activity"/>
    <property type="evidence" value="ECO:0007669"/>
    <property type="project" value="TreeGrafter"/>
</dbReference>
<dbReference type="GO" id="GO:2000369">
    <property type="term" value="P:regulation of clathrin-dependent endocytosis"/>
    <property type="evidence" value="ECO:0007669"/>
    <property type="project" value="TreeGrafter"/>
</dbReference>
<dbReference type="Proteomes" id="UP000792457">
    <property type="component" value="Unassembled WGS sequence"/>
</dbReference>
<dbReference type="GO" id="GO:0035612">
    <property type="term" value="F:AP-2 adaptor complex binding"/>
    <property type="evidence" value="ECO:0007669"/>
    <property type="project" value="TreeGrafter"/>
</dbReference>
<evidence type="ECO:0000313" key="4">
    <source>
        <dbReference type="Proteomes" id="UP000792457"/>
    </source>
</evidence>